<dbReference type="AlphaFoldDB" id="F4KJI0"/>
<dbReference type="EMBL" id="CP002689">
    <property type="protein sequence ID" value="AEE13602.1"/>
    <property type="molecule type" value="Genomic_DNA"/>
</dbReference>
<name>F4KJI0_PORAD</name>
<dbReference type="InterPro" id="IPR051906">
    <property type="entry name" value="TolC-like"/>
</dbReference>
<keyword evidence="4" id="KW-0472">Membrane</keyword>
<evidence type="ECO:0000256" key="2">
    <source>
        <dbReference type="ARBA" id="ARBA00022452"/>
    </source>
</evidence>
<dbReference type="RefSeq" id="WP_013760912.1">
    <property type="nucleotide sequence ID" value="NC_015501.1"/>
</dbReference>
<evidence type="ECO:0000256" key="7">
    <source>
        <dbReference type="SAM" id="SignalP"/>
    </source>
</evidence>
<evidence type="ECO:0000313" key="8">
    <source>
        <dbReference type="EMBL" id="AEE13602.1"/>
    </source>
</evidence>
<dbReference type="STRING" id="879243.Poras_1671"/>
<evidence type="ECO:0008006" key="10">
    <source>
        <dbReference type="Google" id="ProtNLM"/>
    </source>
</evidence>
<protein>
    <recommendedName>
        <fullName evidence="10">Outer membrane efflux protein</fullName>
    </recommendedName>
</protein>
<feature type="chain" id="PRO_5003309832" description="Outer membrane efflux protein" evidence="7">
    <location>
        <begin position="28"/>
        <end position="473"/>
    </location>
</feature>
<dbReference type="PANTHER" id="PTHR30026:SF20">
    <property type="entry name" value="OUTER MEMBRANE PROTEIN TOLC"/>
    <property type="match status" value="1"/>
</dbReference>
<evidence type="ECO:0000313" key="9">
    <source>
        <dbReference type="Proteomes" id="UP000006545"/>
    </source>
</evidence>
<dbReference type="Gene3D" id="1.20.1600.10">
    <property type="entry name" value="Outer membrane efflux proteins (OEP)"/>
    <property type="match status" value="1"/>
</dbReference>
<evidence type="ECO:0000256" key="1">
    <source>
        <dbReference type="ARBA" id="ARBA00004442"/>
    </source>
</evidence>
<feature type="signal peptide" evidence="7">
    <location>
        <begin position="1"/>
        <end position="27"/>
    </location>
</feature>
<dbReference type="GO" id="GO:1990281">
    <property type="term" value="C:efflux pump complex"/>
    <property type="evidence" value="ECO:0007669"/>
    <property type="project" value="TreeGrafter"/>
</dbReference>
<feature type="coiled-coil region" evidence="6">
    <location>
        <begin position="379"/>
        <end position="410"/>
    </location>
</feature>
<evidence type="ECO:0000256" key="6">
    <source>
        <dbReference type="SAM" id="Coils"/>
    </source>
</evidence>
<keyword evidence="5" id="KW-0998">Cell outer membrane</keyword>
<keyword evidence="6" id="KW-0175">Coiled coil</keyword>
<evidence type="ECO:0000256" key="3">
    <source>
        <dbReference type="ARBA" id="ARBA00022692"/>
    </source>
</evidence>
<accession>F4KJI0</accession>
<dbReference type="SUPFAM" id="SSF56954">
    <property type="entry name" value="Outer membrane efflux proteins (OEP)"/>
    <property type="match status" value="1"/>
</dbReference>
<reference evidence="9" key="1">
    <citation type="submission" date="2011-04" db="EMBL/GenBank/DDBJ databases">
        <title>The complete genome of Porphyromonas asaccharolytica DSM 20707.</title>
        <authorList>
            <person name="Lucas S."/>
            <person name="Han J."/>
            <person name="Lapidus A."/>
            <person name="Bruce D."/>
            <person name="Goodwin L."/>
            <person name="Pitluck S."/>
            <person name="Peters L."/>
            <person name="Kyrpides N."/>
            <person name="Mavromatis K."/>
            <person name="Ivanova N."/>
            <person name="Ovchinnikova G."/>
            <person name="Pagani I."/>
            <person name="Lu M."/>
            <person name="Detter J.C."/>
            <person name="Tapia R."/>
            <person name="Han C."/>
            <person name="Land M."/>
            <person name="Hauser L."/>
            <person name="Markowitz V."/>
            <person name="Cheng J.-F."/>
            <person name="Hugenholtz P."/>
            <person name="Woyke T."/>
            <person name="Wu D."/>
            <person name="Gronow S."/>
            <person name="Wellnitz S."/>
            <person name="Brambilla E."/>
            <person name="Klenk H.-P."/>
            <person name="Eisen J.A."/>
        </authorList>
    </citation>
    <scope>NUCLEOTIDE SEQUENCE [LARGE SCALE GENOMIC DNA]</scope>
    <source>
        <strain evidence="9">ATCC 25260 / DSM 20707 / VPI 4198</strain>
    </source>
</reference>
<dbReference type="GO" id="GO:0015288">
    <property type="term" value="F:porin activity"/>
    <property type="evidence" value="ECO:0007669"/>
    <property type="project" value="TreeGrafter"/>
</dbReference>
<organism evidence="8 9">
    <name type="scientific">Porphyromonas asaccharolytica (strain ATCC 25260 / DSM 20707 / BCRC 10618 / CCUG 7834 / JCM 6326 / LMG 13178 / VPI 4198 / B440)</name>
    <name type="common">Bacteroides asaccharolyticus</name>
    <dbReference type="NCBI Taxonomy" id="879243"/>
    <lineage>
        <taxon>Bacteria</taxon>
        <taxon>Pseudomonadati</taxon>
        <taxon>Bacteroidota</taxon>
        <taxon>Bacteroidia</taxon>
        <taxon>Bacteroidales</taxon>
        <taxon>Porphyromonadaceae</taxon>
        <taxon>Porphyromonas</taxon>
    </lineage>
</organism>
<keyword evidence="2" id="KW-1134">Transmembrane beta strand</keyword>
<dbReference type="eggNOG" id="COG1538">
    <property type="taxonomic scope" value="Bacteria"/>
</dbReference>
<proteinExistence type="predicted"/>
<evidence type="ECO:0000256" key="4">
    <source>
        <dbReference type="ARBA" id="ARBA00023136"/>
    </source>
</evidence>
<dbReference type="OrthoDB" id="9807719at2"/>
<dbReference type="HOGENOM" id="CLU_012817_12_1_10"/>
<dbReference type="PANTHER" id="PTHR30026">
    <property type="entry name" value="OUTER MEMBRANE PROTEIN TOLC"/>
    <property type="match status" value="1"/>
</dbReference>
<gene>
    <name evidence="8" type="ordered locus">Poras_1671</name>
</gene>
<dbReference type="Proteomes" id="UP000006545">
    <property type="component" value="Chromosome"/>
</dbReference>
<dbReference type="GO" id="GO:0015562">
    <property type="term" value="F:efflux transmembrane transporter activity"/>
    <property type="evidence" value="ECO:0007669"/>
    <property type="project" value="InterPro"/>
</dbReference>
<keyword evidence="9" id="KW-1185">Reference proteome</keyword>
<sequence length="473" mass="52714">MMRYLLTPLRGLLVLALSCILSSSLYAQGNSLKLSLHDCIRYHQTSPVPSAQLEAQRQAAHATQLKAQSNFFPQISLSGGWLYTPAKLKPFSVDLSSWLPPMQTPNLPGVPTLGEAQSWLDDKMSLELGHVFYGSLSLRQPIFAGGRIYNGVRLARIGESAAEYQWTIQQRSEEEQIAKTYWQAVQLQEQLKAIAQFNDMLDKTLADVSAMKEQGVVADREVVSVRVNRNNAKLQEGKLREGLQALLILLKHQCRIPADQAIELAPDFTLASQQPIDPCQPKLYSTINPMERVEIKAANLAVEAERRRAQMALGEMLPEVGFTAQLLTMSPNPMDGFKKQFGSTWMVGVAVQIPITGIYQGWQSRTAALANQQVRQLELQDAERAIQMQNEQASRQLTEALARYAETEQIRTDAQLNLDLSTEGHKEGVVTLETLSLAQRNWLESEMQYIETFVAVRLAQVAVNVATGQAIDL</sequence>
<comment type="subcellular location">
    <subcellularLocation>
        <location evidence="1">Cell outer membrane</location>
    </subcellularLocation>
</comment>
<keyword evidence="3" id="KW-0812">Transmembrane</keyword>
<evidence type="ECO:0000256" key="5">
    <source>
        <dbReference type="ARBA" id="ARBA00023237"/>
    </source>
</evidence>
<dbReference type="GO" id="GO:0009279">
    <property type="term" value="C:cell outer membrane"/>
    <property type="evidence" value="ECO:0007669"/>
    <property type="project" value="UniProtKB-SubCell"/>
</dbReference>
<dbReference type="KEGG" id="pah:Poras_1671"/>
<keyword evidence="7" id="KW-0732">Signal</keyword>